<proteinExistence type="predicted"/>
<evidence type="ECO:0000313" key="4">
    <source>
        <dbReference type="Proteomes" id="UP000756346"/>
    </source>
</evidence>
<feature type="domain" description="Ketopantoate reductase C-terminal" evidence="2">
    <location>
        <begin position="194"/>
        <end position="327"/>
    </location>
</feature>
<dbReference type="Pfam" id="PF02558">
    <property type="entry name" value="ApbA"/>
    <property type="match status" value="1"/>
</dbReference>
<organism evidence="3 4">
    <name type="scientific">Microdochium trichocladiopsis</name>
    <dbReference type="NCBI Taxonomy" id="1682393"/>
    <lineage>
        <taxon>Eukaryota</taxon>
        <taxon>Fungi</taxon>
        <taxon>Dikarya</taxon>
        <taxon>Ascomycota</taxon>
        <taxon>Pezizomycotina</taxon>
        <taxon>Sordariomycetes</taxon>
        <taxon>Xylariomycetidae</taxon>
        <taxon>Xylariales</taxon>
        <taxon>Microdochiaceae</taxon>
        <taxon>Microdochium</taxon>
    </lineage>
</organism>
<evidence type="ECO:0000259" key="2">
    <source>
        <dbReference type="Pfam" id="PF08546"/>
    </source>
</evidence>
<evidence type="ECO:0000259" key="1">
    <source>
        <dbReference type="Pfam" id="PF02558"/>
    </source>
</evidence>
<dbReference type="GeneID" id="70180973"/>
<dbReference type="Gene3D" id="1.10.1040.10">
    <property type="entry name" value="N-(1-d-carboxylethyl)-l-norvaline Dehydrogenase, domain 2"/>
    <property type="match status" value="1"/>
</dbReference>
<dbReference type="InterPro" id="IPR051402">
    <property type="entry name" value="KPR-Related"/>
</dbReference>
<accession>A0A9P9BI86</accession>
<protein>
    <submittedName>
        <fullName evidence="3">Ketopantoate reductase PanE/ApbA-domain-containing protein</fullName>
    </submittedName>
</protein>
<dbReference type="Proteomes" id="UP000756346">
    <property type="component" value="Unassembled WGS sequence"/>
</dbReference>
<dbReference type="GO" id="GO:0005737">
    <property type="term" value="C:cytoplasm"/>
    <property type="evidence" value="ECO:0007669"/>
    <property type="project" value="TreeGrafter"/>
</dbReference>
<dbReference type="Gene3D" id="3.40.50.720">
    <property type="entry name" value="NAD(P)-binding Rossmann-like Domain"/>
    <property type="match status" value="1"/>
</dbReference>
<keyword evidence="4" id="KW-1185">Reference proteome</keyword>
<dbReference type="InterPro" id="IPR008927">
    <property type="entry name" value="6-PGluconate_DH-like_C_sf"/>
</dbReference>
<dbReference type="EMBL" id="JAGTJQ010000013">
    <property type="protein sequence ID" value="KAH7014115.1"/>
    <property type="molecule type" value="Genomic_DNA"/>
</dbReference>
<gene>
    <name evidence="3" type="ORF">B0I36DRAFT_277960</name>
</gene>
<dbReference type="FunFam" id="1.10.1040.10:FF:000017">
    <property type="entry name" value="2-dehydropantoate 2-reductase"/>
    <property type="match status" value="1"/>
</dbReference>
<dbReference type="InterPro" id="IPR013332">
    <property type="entry name" value="KPR_N"/>
</dbReference>
<feature type="domain" description="Ketopantoate reductase N-terminal" evidence="1">
    <location>
        <begin position="2"/>
        <end position="157"/>
    </location>
</feature>
<comment type="caution">
    <text evidence="3">The sequence shown here is derived from an EMBL/GenBank/DDBJ whole genome shotgun (WGS) entry which is preliminary data.</text>
</comment>
<dbReference type="PANTHER" id="PTHR21708">
    <property type="entry name" value="PROBABLE 2-DEHYDROPANTOATE 2-REDUCTASE"/>
    <property type="match status" value="1"/>
</dbReference>
<sequence>MIVGGGGVGTMAAYNLEAGGLAETTMILRSNYDVVSRQGFRIDSCQHGEIHAWKPRGGILAHIDRTGSIKFDYVICSTKNIPDGPGPTVAQLVKPYVTPGHTAIVLIQNGINIETPLIAAFPHNAVLSGISLIGVIEPEPGHIVHNDADKLMVGYFPNPGLPDHATQEKAARDFIRLYSASAKVEASYDADVPWTRWRKLLYNAVYNPLSALTDSDTSRLRLSARQDQRDPSQSHNVLDHLILPAMREIQAAARAVHQVELPDALLESVVEADSIAEFLLPSMQQDVQKGRFVECEVILGETVRLGEGAGVQMPVVRTLYCMCRAVQFRAKERAGLLDVKELAAKYHE</sequence>
<dbReference type="SUPFAM" id="SSF48179">
    <property type="entry name" value="6-phosphogluconate dehydrogenase C-terminal domain-like"/>
    <property type="match status" value="1"/>
</dbReference>
<evidence type="ECO:0000313" key="3">
    <source>
        <dbReference type="EMBL" id="KAH7014115.1"/>
    </source>
</evidence>
<dbReference type="PANTHER" id="PTHR21708:SF30">
    <property type="entry name" value="2-DEHYDROPANTOATE 2-REDUCTASE-RELATED"/>
    <property type="match status" value="1"/>
</dbReference>
<dbReference type="OrthoDB" id="3609at2759"/>
<dbReference type="Pfam" id="PF08546">
    <property type="entry name" value="ApbA_C"/>
    <property type="match status" value="1"/>
</dbReference>
<dbReference type="AlphaFoldDB" id="A0A9P9BI86"/>
<dbReference type="SUPFAM" id="SSF51735">
    <property type="entry name" value="NAD(P)-binding Rossmann-fold domains"/>
    <property type="match status" value="1"/>
</dbReference>
<dbReference type="RefSeq" id="XP_046005082.1">
    <property type="nucleotide sequence ID" value="XM_046151427.1"/>
</dbReference>
<dbReference type="InterPro" id="IPR013752">
    <property type="entry name" value="KPA_reductase"/>
</dbReference>
<dbReference type="InterPro" id="IPR013328">
    <property type="entry name" value="6PGD_dom2"/>
</dbReference>
<reference evidence="3" key="1">
    <citation type="journal article" date="2021" name="Nat. Commun.">
        <title>Genetic determinants of endophytism in the Arabidopsis root mycobiome.</title>
        <authorList>
            <person name="Mesny F."/>
            <person name="Miyauchi S."/>
            <person name="Thiergart T."/>
            <person name="Pickel B."/>
            <person name="Atanasova L."/>
            <person name="Karlsson M."/>
            <person name="Huettel B."/>
            <person name="Barry K.W."/>
            <person name="Haridas S."/>
            <person name="Chen C."/>
            <person name="Bauer D."/>
            <person name="Andreopoulos W."/>
            <person name="Pangilinan J."/>
            <person name="LaButti K."/>
            <person name="Riley R."/>
            <person name="Lipzen A."/>
            <person name="Clum A."/>
            <person name="Drula E."/>
            <person name="Henrissat B."/>
            <person name="Kohler A."/>
            <person name="Grigoriev I.V."/>
            <person name="Martin F.M."/>
            <person name="Hacquard S."/>
        </authorList>
    </citation>
    <scope>NUCLEOTIDE SEQUENCE</scope>
    <source>
        <strain evidence="3">MPI-CAGE-CH-0230</strain>
    </source>
</reference>
<name>A0A9P9BI86_9PEZI</name>
<dbReference type="InterPro" id="IPR036291">
    <property type="entry name" value="NAD(P)-bd_dom_sf"/>
</dbReference>